<organism evidence="2 3">
    <name type="scientific">Ensete ventricosum</name>
    <name type="common">Abyssinian banana</name>
    <name type="synonym">Musa ensete</name>
    <dbReference type="NCBI Taxonomy" id="4639"/>
    <lineage>
        <taxon>Eukaryota</taxon>
        <taxon>Viridiplantae</taxon>
        <taxon>Streptophyta</taxon>
        <taxon>Embryophyta</taxon>
        <taxon>Tracheophyta</taxon>
        <taxon>Spermatophyta</taxon>
        <taxon>Magnoliopsida</taxon>
        <taxon>Liliopsida</taxon>
        <taxon>Zingiberales</taxon>
        <taxon>Musaceae</taxon>
        <taxon>Ensete</taxon>
    </lineage>
</organism>
<evidence type="ECO:0000256" key="1">
    <source>
        <dbReference type="SAM" id="MobiDB-lite"/>
    </source>
</evidence>
<reference evidence="2 3" key="1">
    <citation type="journal article" date="2014" name="Agronomy (Basel)">
        <title>A Draft Genome Sequence for Ensete ventricosum, the Drought-Tolerant Tree Against Hunger.</title>
        <authorList>
            <person name="Harrison J."/>
            <person name="Moore K.A."/>
            <person name="Paszkiewicz K."/>
            <person name="Jones T."/>
            <person name="Grant M."/>
            <person name="Ambacheew D."/>
            <person name="Muzemil S."/>
            <person name="Studholme D.J."/>
        </authorList>
    </citation>
    <scope>NUCLEOTIDE SEQUENCE [LARGE SCALE GENOMIC DNA]</scope>
</reference>
<dbReference type="AlphaFoldDB" id="A0A427AUG0"/>
<accession>A0A427AUG0</accession>
<sequence length="146" mass="16701">MHRPSGGAITTTSNEGTLRADVKIGFNRGLTRRMVGVRPTINSMQSRGRATRVELSEVSKPIKGVDVEDETLSRGTELSLDRGMIEAARELDCSSAYIRLREPCKSEDKAELREQRRRKKENREKKRENQEKKENDPRRELFDALS</sequence>
<gene>
    <name evidence="2" type="ORF">B296_00022043</name>
</gene>
<feature type="compositionally biased region" description="Basic and acidic residues" evidence="1">
    <location>
        <begin position="121"/>
        <end position="146"/>
    </location>
</feature>
<proteinExistence type="predicted"/>
<feature type="compositionally biased region" description="Basic and acidic residues" evidence="1">
    <location>
        <begin position="104"/>
        <end position="114"/>
    </location>
</feature>
<protein>
    <submittedName>
        <fullName evidence="2">Uncharacterized protein</fullName>
    </submittedName>
</protein>
<dbReference type="EMBL" id="AMZH03001289">
    <property type="protein sequence ID" value="RRT79883.1"/>
    <property type="molecule type" value="Genomic_DNA"/>
</dbReference>
<feature type="region of interest" description="Disordered" evidence="1">
    <location>
        <begin position="104"/>
        <end position="146"/>
    </location>
</feature>
<evidence type="ECO:0000313" key="2">
    <source>
        <dbReference type="EMBL" id="RRT79883.1"/>
    </source>
</evidence>
<evidence type="ECO:0000313" key="3">
    <source>
        <dbReference type="Proteomes" id="UP000287651"/>
    </source>
</evidence>
<comment type="caution">
    <text evidence="2">The sequence shown here is derived from an EMBL/GenBank/DDBJ whole genome shotgun (WGS) entry which is preliminary data.</text>
</comment>
<dbReference type="Proteomes" id="UP000287651">
    <property type="component" value="Unassembled WGS sequence"/>
</dbReference>
<name>A0A427AUG0_ENSVE</name>